<reference evidence="2" key="2">
    <citation type="submission" date="2022-03" db="EMBL/GenBank/DDBJ databases">
        <title>Draft title - Genomic analysis of global carrot germplasm unveils the trajectory of domestication and the origin of high carotenoid orange carrot.</title>
        <authorList>
            <person name="Iorizzo M."/>
            <person name="Ellison S."/>
            <person name="Senalik D."/>
            <person name="Macko-Podgorni A."/>
            <person name="Grzebelus D."/>
            <person name="Bostan H."/>
            <person name="Rolling W."/>
            <person name="Curaba J."/>
            <person name="Simon P."/>
        </authorList>
    </citation>
    <scope>NUCLEOTIDE SEQUENCE</scope>
    <source>
        <tissue evidence="2">Leaf</tissue>
    </source>
</reference>
<evidence type="ECO:0000313" key="3">
    <source>
        <dbReference type="Proteomes" id="UP000077755"/>
    </source>
</evidence>
<proteinExistence type="predicted"/>
<dbReference type="Proteomes" id="UP000077755">
    <property type="component" value="Chromosome 7"/>
</dbReference>
<evidence type="ECO:0000313" key="2">
    <source>
        <dbReference type="EMBL" id="WOH07902.1"/>
    </source>
</evidence>
<dbReference type="EMBL" id="CP093349">
    <property type="protein sequence ID" value="WOH07902.1"/>
    <property type="molecule type" value="Genomic_DNA"/>
</dbReference>
<dbReference type="AlphaFoldDB" id="A0AAF0XIS5"/>
<accession>A0AAF0XIS5</accession>
<sequence>MCRTLCASTCRAYTLSSFGWSFVSIGAWRFRFNWRSKFNSQEFCSKDSFGLSIIFRTSELATAILIDLISQEFNENKARFHQDVIQSIHEEAGGNAASRKTCSRDGRKNRSKGSRECQGVGVQVGRKKIKTSRLILKTSVSNRRMIPLQVEPTHPTQRLLDLIRDAHRYSNHNLQSLTCNVVMT</sequence>
<evidence type="ECO:0000256" key="1">
    <source>
        <dbReference type="SAM" id="MobiDB-lite"/>
    </source>
</evidence>
<protein>
    <submittedName>
        <fullName evidence="2">Uncharacterized protein</fullName>
    </submittedName>
</protein>
<keyword evidence="3" id="KW-1185">Reference proteome</keyword>
<reference evidence="2" key="1">
    <citation type="journal article" date="2016" name="Nat. Genet.">
        <title>A high-quality carrot genome assembly provides new insights into carotenoid accumulation and asterid genome evolution.</title>
        <authorList>
            <person name="Iorizzo M."/>
            <person name="Ellison S."/>
            <person name="Senalik D."/>
            <person name="Zeng P."/>
            <person name="Satapoomin P."/>
            <person name="Huang J."/>
            <person name="Bowman M."/>
            <person name="Iovene M."/>
            <person name="Sanseverino W."/>
            <person name="Cavagnaro P."/>
            <person name="Yildiz M."/>
            <person name="Macko-Podgorni A."/>
            <person name="Moranska E."/>
            <person name="Grzebelus E."/>
            <person name="Grzebelus D."/>
            <person name="Ashrafi H."/>
            <person name="Zheng Z."/>
            <person name="Cheng S."/>
            <person name="Spooner D."/>
            <person name="Van Deynze A."/>
            <person name="Simon P."/>
        </authorList>
    </citation>
    <scope>NUCLEOTIDE SEQUENCE</scope>
    <source>
        <tissue evidence="2">Leaf</tissue>
    </source>
</reference>
<gene>
    <name evidence="2" type="ORF">DCAR_0727336</name>
</gene>
<name>A0AAF0XIS5_DAUCS</name>
<organism evidence="2 3">
    <name type="scientific">Daucus carota subsp. sativus</name>
    <name type="common">Carrot</name>
    <dbReference type="NCBI Taxonomy" id="79200"/>
    <lineage>
        <taxon>Eukaryota</taxon>
        <taxon>Viridiplantae</taxon>
        <taxon>Streptophyta</taxon>
        <taxon>Embryophyta</taxon>
        <taxon>Tracheophyta</taxon>
        <taxon>Spermatophyta</taxon>
        <taxon>Magnoliopsida</taxon>
        <taxon>eudicotyledons</taxon>
        <taxon>Gunneridae</taxon>
        <taxon>Pentapetalae</taxon>
        <taxon>asterids</taxon>
        <taxon>campanulids</taxon>
        <taxon>Apiales</taxon>
        <taxon>Apiaceae</taxon>
        <taxon>Apioideae</taxon>
        <taxon>Scandiceae</taxon>
        <taxon>Daucinae</taxon>
        <taxon>Daucus</taxon>
        <taxon>Daucus sect. Daucus</taxon>
    </lineage>
</organism>
<feature type="region of interest" description="Disordered" evidence="1">
    <location>
        <begin position="96"/>
        <end position="117"/>
    </location>
</feature>